<keyword evidence="2" id="KW-1185">Reference proteome</keyword>
<protein>
    <submittedName>
        <fullName evidence="1">Uncharacterized protein</fullName>
    </submittedName>
</protein>
<sequence>MALFKTVNNPVTIKFNLGSAISSSATLRIGTTLAFASGRPQVVVNGGFTKAFDAPTKVDSRGVTRGAYRGRGEVYDAVIPAGNLKAGSNTITIEVISGSSGDTYLNPNFIFDAVELFY</sequence>
<evidence type="ECO:0000313" key="1">
    <source>
        <dbReference type="EMBL" id="KAJ3534468.1"/>
    </source>
</evidence>
<evidence type="ECO:0000313" key="2">
    <source>
        <dbReference type="Proteomes" id="UP001148629"/>
    </source>
</evidence>
<proteinExistence type="predicted"/>
<dbReference type="EMBL" id="JANRMS010000781">
    <property type="protein sequence ID" value="KAJ3534468.1"/>
    <property type="molecule type" value="Genomic_DNA"/>
</dbReference>
<organism evidence="1 2">
    <name type="scientific">Fusarium decemcellulare</name>
    <dbReference type="NCBI Taxonomy" id="57161"/>
    <lineage>
        <taxon>Eukaryota</taxon>
        <taxon>Fungi</taxon>
        <taxon>Dikarya</taxon>
        <taxon>Ascomycota</taxon>
        <taxon>Pezizomycotina</taxon>
        <taxon>Sordariomycetes</taxon>
        <taxon>Hypocreomycetidae</taxon>
        <taxon>Hypocreales</taxon>
        <taxon>Nectriaceae</taxon>
        <taxon>Fusarium</taxon>
        <taxon>Fusarium decemcellulare species complex</taxon>
    </lineage>
</organism>
<name>A0ACC1S8W9_9HYPO</name>
<dbReference type="Proteomes" id="UP001148629">
    <property type="component" value="Unassembled WGS sequence"/>
</dbReference>
<accession>A0ACC1S8W9</accession>
<gene>
    <name evidence="1" type="ORF">NM208_g7523</name>
</gene>
<comment type="caution">
    <text evidence="1">The sequence shown here is derived from an EMBL/GenBank/DDBJ whole genome shotgun (WGS) entry which is preliminary data.</text>
</comment>
<reference evidence="1" key="1">
    <citation type="submission" date="2022-08" db="EMBL/GenBank/DDBJ databases">
        <title>Genome Sequence of Fusarium decemcellulare.</title>
        <authorList>
            <person name="Buettner E."/>
        </authorList>
    </citation>
    <scope>NUCLEOTIDE SEQUENCE</scope>
    <source>
        <strain evidence="1">Babe19</strain>
    </source>
</reference>